<dbReference type="GO" id="GO:0000162">
    <property type="term" value="P:L-tryptophan biosynthetic process"/>
    <property type="evidence" value="ECO:0007669"/>
    <property type="project" value="UniProtKB-UniRule"/>
</dbReference>
<keyword evidence="8 9" id="KW-0413">Isomerase</keyword>
<dbReference type="EC" id="5.3.1.24" evidence="3 9"/>
<sequence length="203" mass="22426">MHNIRVKICGITSYDDAMVAVEAGADALGFVFYEKSPRFITSDIARSIVDRLPPFVERVGLFVNCSAKEVDEVCKVAGMSTAQIHFDVDEHYLKSLNTKVLPVIRAKEPKDVLKFSSSYRLVDAYCESYGGVGKRLNIEWFSGIDCSKIILAGGLTPENVAEVVRYGFYGVDVSSGVELEKGKKDPEKVRSFIKRAKEAVCAL</sequence>
<dbReference type="InterPro" id="IPR011060">
    <property type="entry name" value="RibuloseP-bd_barrel"/>
</dbReference>
<reference evidence="11 12" key="1">
    <citation type="submission" date="2016-10" db="EMBL/GenBank/DDBJ databases">
        <authorList>
            <person name="de Groot N.N."/>
        </authorList>
    </citation>
    <scope>NUCLEOTIDE SEQUENCE [LARGE SCALE GENOMIC DNA]</scope>
    <source>
        <strain evidence="11 12">EP1-55-1</strain>
    </source>
</reference>
<gene>
    <name evidence="9" type="primary">trpF</name>
    <name evidence="11" type="ORF">SAMN05216234_10823</name>
</gene>
<evidence type="ECO:0000256" key="9">
    <source>
        <dbReference type="HAMAP-Rule" id="MF_00135"/>
    </source>
</evidence>
<comment type="pathway">
    <text evidence="2 9">Amino-acid biosynthesis; L-tryptophan biosynthesis; L-tryptophan from chorismate: step 3/5.</text>
</comment>
<name>A0A1I5N2F2_9BACT</name>
<feature type="domain" description="N-(5'phosphoribosyl) anthranilate isomerase (PRAI)" evidence="10">
    <location>
        <begin position="6"/>
        <end position="194"/>
    </location>
</feature>
<dbReference type="STRING" id="223786.SAMN05216234_10823"/>
<dbReference type="PANTHER" id="PTHR42894">
    <property type="entry name" value="N-(5'-PHOSPHORIBOSYL)ANTHRANILATE ISOMERASE"/>
    <property type="match status" value="1"/>
</dbReference>
<dbReference type="UniPathway" id="UPA00035">
    <property type="reaction ID" value="UER00042"/>
</dbReference>
<dbReference type="CDD" id="cd00405">
    <property type="entry name" value="PRAI"/>
    <property type="match status" value="1"/>
</dbReference>
<dbReference type="AlphaFoldDB" id="A0A1I5N2F2"/>
<dbReference type="Proteomes" id="UP000199227">
    <property type="component" value="Unassembled WGS sequence"/>
</dbReference>
<dbReference type="Pfam" id="PF00697">
    <property type="entry name" value="PRAI"/>
    <property type="match status" value="1"/>
</dbReference>
<keyword evidence="12" id="KW-1185">Reference proteome</keyword>
<comment type="similarity">
    <text evidence="9">Belongs to the TrpF family.</text>
</comment>
<evidence type="ECO:0000259" key="10">
    <source>
        <dbReference type="Pfam" id="PF00697"/>
    </source>
</evidence>
<keyword evidence="5 9" id="KW-0028">Amino-acid biosynthesis</keyword>
<accession>A0A1I5N2F2</accession>
<dbReference type="Gene3D" id="3.20.20.70">
    <property type="entry name" value="Aldolase class I"/>
    <property type="match status" value="1"/>
</dbReference>
<evidence type="ECO:0000256" key="6">
    <source>
        <dbReference type="ARBA" id="ARBA00022822"/>
    </source>
</evidence>
<organism evidence="11 12">
    <name type="scientific">Hydrogenimonas thermophila</name>
    <dbReference type="NCBI Taxonomy" id="223786"/>
    <lineage>
        <taxon>Bacteria</taxon>
        <taxon>Pseudomonadati</taxon>
        <taxon>Campylobacterota</taxon>
        <taxon>Epsilonproteobacteria</taxon>
        <taxon>Campylobacterales</taxon>
        <taxon>Hydrogenimonadaceae</taxon>
        <taxon>Hydrogenimonas</taxon>
    </lineage>
</organism>
<dbReference type="InterPro" id="IPR044643">
    <property type="entry name" value="TrpF_fam"/>
</dbReference>
<evidence type="ECO:0000256" key="5">
    <source>
        <dbReference type="ARBA" id="ARBA00022605"/>
    </source>
</evidence>
<protein>
    <recommendedName>
        <fullName evidence="4 9">N-(5'-phosphoribosyl)anthranilate isomerase</fullName>
        <shortName evidence="9">PRAI</shortName>
        <ecNumber evidence="3 9">5.3.1.24</ecNumber>
    </recommendedName>
</protein>
<evidence type="ECO:0000313" key="11">
    <source>
        <dbReference type="EMBL" id="SFP15933.1"/>
    </source>
</evidence>
<dbReference type="SUPFAM" id="SSF51366">
    <property type="entry name" value="Ribulose-phoshate binding barrel"/>
    <property type="match status" value="1"/>
</dbReference>
<evidence type="ECO:0000256" key="1">
    <source>
        <dbReference type="ARBA" id="ARBA00001164"/>
    </source>
</evidence>
<keyword evidence="6 9" id="KW-0822">Tryptophan biosynthesis</keyword>
<evidence type="ECO:0000256" key="7">
    <source>
        <dbReference type="ARBA" id="ARBA00023141"/>
    </source>
</evidence>
<proteinExistence type="inferred from homology"/>
<evidence type="ECO:0000256" key="4">
    <source>
        <dbReference type="ARBA" id="ARBA00022272"/>
    </source>
</evidence>
<evidence type="ECO:0000256" key="8">
    <source>
        <dbReference type="ARBA" id="ARBA00023235"/>
    </source>
</evidence>
<evidence type="ECO:0000256" key="2">
    <source>
        <dbReference type="ARBA" id="ARBA00004664"/>
    </source>
</evidence>
<keyword evidence="7 9" id="KW-0057">Aromatic amino acid biosynthesis</keyword>
<comment type="catalytic activity">
    <reaction evidence="1 9">
        <text>N-(5-phospho-beta-D-ribosyl)anthranilate = 1-(2-carboxyphenylamino)-1-deoxy-D-ribulose 5-phosphate</text>
        <dbReference type="Rhea" id="RHEA:21540"/>
        <dbReference type="ChEBI" id="CHEBI:18277"/>
        <dbReference type="ChEBI" id="CHEBI:58613"/>
        <dbReference type="EC" id="5.3.1.24"/>
    </reaction>
</comment>
<evidence type="ECO:0000256" key="3">
    <source>
        <dbReference type="ARBA" id="ARBA00012572"/>
    </source>
</evidence>
<dbReference type="GO" id="GO:0004640">
    <property type="term" value="F:phosphoribosylanthranilate isomerase activity"/>
    <property type="evidence" value="ECO:0007669"/>
    <property type="project" value="UniProtKB-UniRule"/>
</dbReference>
<dbReference type="HAMAP" id="MF_00135">
    <property type="entry name" value="PRAI"/>
    <property type="match status" value="1"/>
</dbReference>
<dbReference type="EMBL" id="FOXB01000008">
    <property type="protein sequence ID" value="SFP15933.1"/>
    <property type="molecule type" value="Genomic_DNA"/>
</dbReference>
<evidence type="ECO:0000313" key="12">
    <source>
        <dbReference type="Proteomes" id="UP000199227"/>
    </source>
</evidence>
<dbReference type="PANTHER" id="PTHR42894:SF1">
    <property type="entry name" value="N-(5'-PHOSPHORIBOSYL)ANTHRANILATE ISOMERASE"/>
    <property type="match status" value="1"/>
</dbReference>
<dbReference type="InterPro" id="IPR001240">
    <property type="entry name" value="PRAI_dom"/>
</dbReference>
<dbReference type="InterPro" id="IPR013785">
    <property type="entry name" value="Aldolase_TIM"/>
</dbReference>